<feature type="compositionally biased region" description="Low complexity" evidence="6">
    <location>
        <begin position="519"/>
        <end position="537"/>
    </location>
</feature>
<gene>
    <name evidence="7" type="ORF">CONLIGDRAFT_599656</name>
</gene>
<evidence type="ECO:0000256" key="3">
    <source>
        <dbReference type="ARBA" id="ARBA00023015"/>
    </source>
</evidence>
<keyword evidence="2" id="KW-0678">Repressor</keyword>
<keyword evidence="5" id="KW-0539">Nucleus</keyword>
<keyword evidence="4" id="KW-0804">Transcription</keyword>
<keyword evidence="8" id="KW-1185">Reference proteome</keyword>
<proteinExistence type="predicted"/>
<evidence type="ECO:0000313" key="8">
    <source>
        <dbReference type="Proteomes" id="UP000182658"/>
    </source>
</evidence>
<sequence>MATNDVSMADAQAAGAGRPDRRANNSPTLLPKRDKKRQMLIDRLAVLGDKFGLDRDRAYREQLQKIQVDTNLVMRVDAHAERPLDALDDEHLQLSRANSEANNHPGPRTLLEMAGPRFQDWIVNVQDLVEERDYYLTKYTNDFEKKVQQYHNVHIHKVETAKREHKALAQTLRDRLMNTITSKKFRLNKEKEALEISDASALLLHPNQFSLANPASPGGTHTKRTTRLRREADDMSGLDSKKRKRNAAADDGSPAPRNDPSSTTPFWQGDRMHKRQATGPVYSIDKLFTDKELSMTYNAAAVAAHKYILTHKPKLDENGQVVASPEGSDSGNGENEDSESVPSAPAMERNVSHATRSARGAPNFTDDKLLGLEALSNLDFPNNFEKVLGNDPKLPPIFPSTYVRGPPKISDYSQPTPLPPDEQNADWMVINVLKQYDEQHGLGANLDNENGSRKILEAVAHPAKQNRYAAYLQGERPAENDIRQRLGMPIVTEPEKLAAIGSAIDRIGTPVPMGGVGGVSMSRQSSASGAPMSRSSS</sequence>
<comment type="subcellular location">
    <subcellularLocation>
        <location evidence="1">Nucleus</location>
    </subcellularLocation>
</comment>
<evidence type="ECO:0000256" key="4">
    <source>
        <dbReference type="ARBA" id="ARBA00023163"/>
    </source>
</evidence>
<feature type="non-terminal residue" evidence="7">
    <location>
        <position position="537"/>
    </location>
</feature>
<dbReference type="InParanoid" id="A0A1J7JDW4"/>
<dbReference type="SMART" id="SM01401">
    <property type="entry name" value="Sds3"/>
    <property type="match status" value="1"/>
</dbReference>
<keyword evidence="3" id="KW-0805">Transcription regulation</keyword>
<feature type="region of interest" description="Disordered" evidence="6">
    <location>
        <begin position="209"/>
        <end position="274"/>
    </location>
</feature>
<evidence type="ECO:0000256" key="1">
    <source>
        <dbReference type="ARBA" id="ARBA00004123"/>
    </source>
</evidence>
<evidence type="ECO:0000256" key="6">
    <source>
        <dbReference type="SAM" id="MobiDB-lite"/>
    </source>
</evidence>
<dbReference type="InterPro" id="IPR013907">
    <property type="entry name" value="Sds3"/>
</dbReference>
<dbReference type="OrthoDB" id="70376at2759"/>
<name>A0A1J7JDW4_9PEZI</name>
<dbReference type="GO" id="GO:0005654">
    <property type="term" value="C:nucleoplasm"/>
    <property type="evidence" value="ECO:0007669"/>
    <property type="project" value="UniProtKB-ARBA"/>
</dbReference>
<dbReference type="EMBL" id="KV875099">
    <property type="protein sequence ID" value="OIW27420.1"/>
    <property type="molecule type" value="Genomic_DNA"/>
</dbReference>
<dbReference type="AlphaFoldDB" id="A0A1J7JDW4"/>
<dbReference type="Proteomes" id="UP000182658">
    <property type="component" value="Unassembled WGS sequence"/>
</dbReference>
<dbReference type="Pfam" id="PF08598">
    <property type="entry name" value="Sds3"/>
    <property type="match status" value="1"/>
</dbReference>
<evidence type="ECO:0000256" key="5">
    <source>
        <dbReference type="ARBA" id="ARBA00023242"/>
    </source>
</evidence>
<dbReference type="STRING" id="1408157.A0A1J7JDW4"/>
<evidence type="ECO:0000313" key="7">
    <source>
        <dbReference type="EMBL" id="OIW27420.1"/>
    </source>
</evidence>
<protein>
    <recommendedName>
        <fullName evidence="9">Deacetylase complex subunit</fullName>
    </recommendedName>
</protein>
<dbReference type="GO" id="GO:0010468">
    <property type="term" value="P:regulation of gene expression"/>
    <property type="evidence" value="ECO:0007669"/>
    <property type="project" value="UniProtKB-ARBA"/>
</dbReference>
<accession>A0A1J7JDW4</accession>
<feature type="region of interest" description="Disordered" evidence="6">
    <location>
        <begin position="515"/>
        <end position="537"/>
    </location>
</feature>
<reference evidence="7 8" key="1">
    <citation type="submission" date="2016-10" db="EMBL/GenBank/DDBJ databases">
        <title>Draft genome sequence of Coniochaeta ligniaria NRRL30616, a lignocellulolytic fungus for bioabatement of inhibitors in plant biomass hydrolysates.</title>
        <authorList>
            <consortium name="DOE Joint Genome Institute"/>
            <person name="Jimenez D.J."/>
            <person name="Hector R.E."/>
            <person name="Riley R."/>
            <person name="Sun H."/>
            <person name="Grigoriev I.V."/>
            <person name="Van Elsas J.D."/>
            <person name="Nichols N.N."/>
        </authorList>
    </citation>
    <scope>NUCLEOTIDE SEQUENCE [LARGE SCALE GENOMIC DNA]</scope>
    <source>
        <strain evidence="7 8">NRRL 30616</strain>
    </source>
</reference>
<evidence type="ECO:0008006" key="9">
    <source>
        <dbReference type="Google" id="ProtNLM"/>
    </source>
</evidence>
<dbReference type="PANTHER" id="PTHR21964">
    <property type="entry name" value="BREAST CANCER METASTASIS-SUPPRESSOR 1"/>
    <property type="match status" value="1"/>
</dbReference>
<organism evidence="7 8">
    <name type="scientific">Coniochaeta ligniaria NRRL 30616</name>
    <dbReference type="NCBI Taxonomy" id="1408157"/>
    <lineage>
        <taxon>Eukaryota</taxon>
        <taxon>Fungi</taxon>
        <taxon>Dikarya</taxon>
        <taxon>Ascomycota</taxon>
        <taxon>Pezizomycotina</taxon>
        <taxon>Sordariomycetes</taxon>
        <taxon>Sordariomycetidae</taxon>
        <taxon>Coniochaetales</taxon>
        <taxon>Coniochaetaceae</taxon>
        <taxon>Coniochaeta</taxon>
    </lineage>
</organism>
<feature type="region of interest" description="Disordered" evidence="6">
    <location>
        <begin position="1"/>
        <end position="34"/>
    </location>
</feature>
<evidence type="ECO:0000256" key="2">
    <source>
        <dbReference type="ARBA" id="ARBA00022491"/>
    </source>
</evidence>
<feature type="region of interest" description="Disordered" evidence="6">
    <location>
        <begin position="318"/>
        <end position="365"/>
    </location>
</feature>